<comment type="catalytic activity">
    <reaction evidence="1">
        <text>ATP + protein L-histidine = ADP + protein N-phospho-L-histidine.</text>
        <dbReference type="EC" id="2.7.13.3"/>
    </reaction>
</comment>
<protein>
    <recommendedName>
        <fullName evidence="3">histidine kinase</fullName>
        <ecNumber evidence="3">2.7.13.3</ecNumber>
    </recommendedName>
</protein>
<dbReference type="Pfam" id="PF02518">
    <property type="entry name" value="HATPase_c"/>
    <property type="match status" value="1"/>
</dbReference>
<evidence type="ECO:0000256" key="8">
    <source>
        <dbReference type="ARBA" id="ARBA00022741"/>
    </source>
</evidence>
<evidence type="ECO:0000256" key="9">
    <source>
        <dbReference type="ARBA" id="ARBA00022777"/>
    </source>
</evidence>
<dbReference type="InterPro" id="IPR003594">
    <property type="entry name" value="HATPase_dom"/>
</dbReference>
<feature type="transmembrane region" description="Helical" evidence="15">
    <location>
        <begin position="77"/>
        <end position="101"/>
    </location>
</feature>
<keyword evidence="13 15" id="KW-0472">Membrane</keyword>
<dbReference type="Gene3D" id="1.10.287.130">
    <property type="match status" value="1"/>
</dbReference>
<evidence type="ECO:0000259" key="16">
    <source>
        <dbReference type="PROSITE" id="PS50109"/>
    </source>
</evidence>
<dbReference type="SUPFAM" id="SSF55874">
    <property type="entry name" value="ATPase domain of HSP90 chaperone/DNA topoisomerase II/histidine kinase"/>
    <property type="match status" value="1"/>
</dbReference>
<dbReference type="PROSITE" id="PS50885">
    <property type="entry name" value="HAMP"/>
    <property type="match status" value="1"/>
</dbReference>
<dbReference type="InterPro" id="IPR036097">
    <property type="entry name" value="HisK_dim/P_sf"/>
</dbReference>
<gene>
    <name evidence="18" type="ORF">LIZ65_07680</name>
</gene>
<feature type="transmembrane region" description="Helical" evidence="15">
    <location>
        <begin position="44"/>
        <end position="65"/>
    </location>
</feature>
<dbReference type="SUPFAM" id="SSF47384">
    <property type="entry name" value="Homodimeric domain of signal transducing histidine kinase"/>
    <property type="match status" value="1"/>
</dbReference>
<keyword evidence="11 15" id="KW-1133">Transmembrane helix</keyword>
<reference evidence="18 19" key="1">
    <citation type="submission" date="2021-10" db="EMBL/GenBank/DDBJ databases">
        <title>Collection of gut derived symbiotic bacterial strains cultured from healthy donors.</title>
        <authorList>
            <person name="Lin H."/>
            <person name="Littmann E."/>
            <person name="Kohout C."/>
            <person name="Pamer E.G."/>
        </authorList>
    </citation>
    <scope>NUCLEOTIDE SEQUENCE [LARGE SCALE GENOMIC DNA]</scope>
    <source>
        <strain evidence="18 19">DFI.1.165</strain>
    </source>
</reference>
<keyword evidence="6" id="KW-0808">Transferase</keyword>
<dbReference type="GO" id="GO:0016301">
    <property type="term" value="F:kinase activity"/>
    <property type="evidence" value="ECO:0007669"/>
    <property type="project" value="UniProtKB-KW"/>
</dbReference>
<comment type="caution">
    <text evidence="18">The sequence shown here is derived from an EMBL/GenBank/DDBJ whole genome shotgun (WGS) entry which is preliminary data.</text>
</comment>
<evidence type="ECO:0000256" key="2">
    <source>
        <dbReference type="ARBA" id="ARBA00004651"/>
    </source>
</evidence>
<evidence type="ECO:0000256" key="10">
    <source>
        <dbReference type="ARBA" id="ARBA00022840"/>
    </source>
</evidence>
<dbReference type="InterPro" id="IPR036890">
    <property type="entry name" value="HATPase_C_sf"/>
</dbReference>
<proteinExistence type="predicted"/>
<evidence type="ECO:0000256" key="3">
    <source>
        <dbReference type="ARBA" id="ARBA00012438"/>
    </source>
</evidence>
<dbReference type="Proteomes" id="UP001299546">
    <property type="component" value="Unassembled WGS sequence"/>
</dbReference>
<keyword evidence="10" id="KW-0067">ATP-binding</keyword>
<evidence type="ECO:0000256" key="6">
    <source>
        <dbReference type="ARBA" id="ARBA00022679"/>
    </source>
</evidence>
<evidence type="ECO:0000256" key="5">
    <source>
        <dbReference type="ARBA" id="ARBA00022553"/>
    </source>
</evidence>
<dbReference type="InterPro" id="IPR003660">
    <property type="entry name" value="HAMP_dom"/>
</dbReference>
<evidence type="ECO:0000313" key="18">
    <source>
        <dbReference type="EMBL" id="MCB7387169.1"/>
    </source>
</evidence>
<evidence type="ECO:0000256" key="12">
    <source>
        <dbReference type="ARBA" id="ARBA00023012"/>
    </source>
</evidence>
<evidence type="ECO:0000256" key="11">
    <source>
        <dbReference type="ARBA" id="ARBA00022989"/>
    </source>
</evidence>
<dbReference type="Gene3D" id="6.10.340.10">
    <property type="match status" value="1"/>
</dbReference>
<evidence type="ECO:0000256" key="4">
    <source>
        <dbReference type="ARBA" id="ARBA00022475"/>
    </source>
</evidence>
<keyword evidence="12" id="KW-0902">Two-component regulatory system</keyword>
<feature type="domain" description="Histidine kinase" evidence="16">
    <location>
        <begin position="210"/>
        <end position="426"/>
    </location>
</feature>
<evidence type="ECO:0000259" key="17">
    <source>
        <dbReference type="PROSITE" id="PS50885"/>
    </source>
</evidence>
<evidence type="ECO:0000256" key="1">
    <source>
        <dbReference type="ARBA" id="ARBA00000085"/>
    </source>
</evidence>
<accession>A0ABS8DG38</accession>
<evidence type="ECO:0000313" key="19">
    <source>
        <dbReference type="Proteomes" id="UP001299546"/>
    </source>
</evidence>
<feature type="coiled-coil region" evidence="14">
    <location>
        <begin position="183"/>
        <end position="210"/>
    </location>
</feature>
<comment type="subcellular location">
    <subcellularLocation>
        <location evidence="2">Cell membrane</location>
        <topology evidence="2">Multi-pass membrane protein</topology>
    </subcellularLocation>
</comment>
<dbReference type="SMART" id="SM00388">
    <property type="entry name" value="HisKA"/>
    <property type="match status" value="1"/>
</dbReference>
<keyword evidence="9 18" id="KW-0418">Kinase</keyword>
<dbReference type="InterPro" id="IPR050398">
    <property type="entry name" value="HssS/ArlS-like"/>
</dbReference>
<keyword evidence="5" id="KW-0597">Phosphoprotein</keyword>
<organism evidence="18 19">
    <name type="scientific">Bariatricus massiliensis</name>
    <dbReference type="NCBI Taxonomy" id="1745713"/>
    <lineage>
        <taxon>Bacteria</taxon>
        <taxon>Bacillati</taxon>
        <taxon>Bacillota</taxon>
        <taxon>Clostridia</taxon>
        <taxon>Lachnospirales</taxon>
        <taxon>Lachnospiraceae</taxon>
        <taxon>Bariatricus</taxon>
    </lineage>
</organism>
<sequence>MRYKIQVRHVTGILVGAASGKFVYDEMDLLARYLKMKGIYSDTDGLRFFGGLLALAVFGVVCFLFSKYGKNGLGNYLLLSVVVSLAVVIALVFLSGFAIQVPAVQKAVREMTEQQGLLISGILYIIFVVLIFIFVFSFRFLVKSKVNYIQYITSEVRQIEKNGFGRQIKVKYQDELAELSLGINNMSLALKEKQDREKEQEEQKNRLIADISHDLRTPLTSIIGYTELMKEDGFSDKEKCGQYLEVIDRRLGNMKTMVDQLFEYTRLTQSDYHLNLQPVKLNKLLDYINFEYGSILKNMDFKWVMEVEFQDTVILADEERFMRAMGNLLDNAKKYSRPQTEIRLDGRKRKDFVQIELSNELEDPDKIDTTCIFERFYKGNQARLSEEGTGLGLPIVKKIIELHGGTIGVKTLDRRIVFTVEMPLYKKESAR</sequence>
<dbReference type="PANTHER" id="PTHR45528">
    <property type="entry name" value="SENSOR HISTIDINE KINASE CPXA"/>
    <property type="match status" value="1"/>
</dbReference>
<feature type="domain" description="HAMP" evidence="17">
    <location>
        <begin position="143"/>
        <end position="195"/>
    </location>
</feature>
<dbReference type="Pfam" id="PF00512">
    <property type="entry name" value="HisKA"/>
    <property type="match status" value="1"/>
</dbReference>
<keyword evidence="7 15" id="KW-0812">Transmembrane</keyword>
<dbReference type="InterPro" id="IPR005467">
    <property type="entry name" value="His_kinase_dom"/>
</dbReference>
<evidence type="ECO:0000256" key="14">
    <source>
        <dbReference type="SAM" id="Coils"/>
    </source>
</evidence>
<dbReference type="EMBL" id="JAJCIS010000003">
    <property type="protein sequence ID" value="MCB7387169.1"/>
    <property type="molecule type" value="Genomic_DNA"/>
</dbReference>
<dbReference type="PROSITE" id="PS50109">
    <property type="entry name" value="HIS_KIN"/>
    <property type="match status" value="1"/>
</dbReference>
<keyword evidence="14" id="KW-0175">Coiled coil</keyword>
<dbReference type="PRINTS" id="PR00344">
    <property type="entry name" value="BCTRLSENSOR"/>
</dbReference>
<dbReference type="CDD" id="cd00082">
    <property type="entry name" value="HisKA"/>
    <property type="match status" value="1"/>
</dbReference>
<keyword evidence="8" id="KW-0547">Nucleotide-binding</keyword>
<dbReference type="EC" id="2.7.13.3" evidence="3"/>
<dbReference type="CDD" id="cd06225">
    <property type="entry name" value="HAMP"/>
    <property type="match status" value="1"/>
</dbReference>
<dbReference type="RefSeq" id="WP_066733961.1">
    <property type="nucleotide sequence ID" value="NZ_JAJCIQ010000003.1"/>
</dbReference>
<dbReference type="InterPro" id="IPR004358">
    <property type="entry name" value="Sig_transdc_His_kin-like_C"/>
</dbReference>
<evidence type="ECO:0000256" key="15">
    <source>
        <dbReference type="SAM" id="Phobius"/>
    </source>
</evidence>
<evidence type="ECO:0000256" key="7">
    <source>
        <dbReference type="ARBA" id="ARBA00022692"/>
    </source>
</evidence>
<keyword evidence="19" id="KW-1185">Reference proteome</keyword>
<dbReference type="SMART" id="SM00387">
    <property type="entry name" value="HATPase_c"/>
    <property type="match status" value="1"/>
</dbReference>
<feature type="transmembrane region" description="Helical" evidence="15">
    <location>
        <begin position="121"/>
        <end position="142"/>
    </location>
</feature>
<keyword evidence="4" id="KW-1003">Cell membrane</keyword>
<name>A0ABS8DG38_9FIRM</name>
<dbReference type="InterPro" id="IPR003661">
    <property type="entry name" value="HisK_dim/P_dom"/>
</dbReference>
<dbReference type="Gene3D" id="3.30.565.10">
    <property type="entry name" value="Histidine kinase-like ATPase, C-terminal domain"/>
    <property type="match status" value="1"/>
</dbReference>
<evidence type="ECO:0000256" key="13">
    <source>
        <dbReference type="ARBA" id="ARBA00023136"/>
    </source>
</evidence>
<dbReference type="PANTHER" id="PTHR45528:SF1">
    <property type="entry name" value="SENSOR HISTIDINE KINASE CPXA"/>
    <property type="match status" value="1"/>
</dbReference>